<proteinExistence type="predicted"/>
<organism evidence="1 2">
    <name type="scientific">Eumeta variegata</name>
    <name type="common">Bagworm moth</name>
    <name type="synonym">Eumeta japonica</name>
    <dbReference type="NCBI Taxonomy" id="151549"/>
    <lineage>
        <taxon>Eukaryota</taxon>
        <taxon>Metazoa</taxon>
        <taxon>Ecdysozoa</taxon>
        <taxon>Arthropoda</taxon>
        <taxon>Hexapoda</taxon>
        <taxon>Insecta</taxon>
        <taxon>Pterygota</taxon>
        <taxon>Neoptera</taxon>
        <taxon>Endopterygota</taxon>
        <taxon>Lepidoptera</taxon>
        <taxon>Glossata</taxon>
        <taxon>Ditrysia</taxon>
        <taxon>Tineoidea</taxon>
        <taxon>Psychidae</taxon>
        <taxon>Oiketicinae</taxon>
        <taxon>Eumeta</taxon>
    </lineage>
</organism>
<keyword evidence="2" id="KW-1185">Reference proteome</keyword>
<gene>
    <name evidence="1" type="ORF">EVAR_62128_1</name>
</gene>
<dbReference type="EMBL" id="BGZK01002274">
    <property type="protein sequence ID" value="GBP92450.1"/>
    <property type="molecule type" value="Genomic_DNA"/>
</dbReference>
<evidence type="ECO:0000313" key="2">
    <source>
        <dbReference type="Proteomes" id="UP000299102"/>
    </source>
</evidence>
<name>A0A4C1ZWT2_EUMVA</name>
<accession>A0A4C1ZWT2</accession>
<protein>
    <submittedName>
        <fullName evidence="1">Uncharacterized protein</fullName>
    </submittedName>
</protein>
<evidence type="ECO:0000313" key="1">
    <source>
        <dbReference type="EMBL" id="GBP92450.1"/>
    </source>
</evidence>
<sequence>MSQRALDFRRDLSSSECKMYCSRIRVQASNRLRRKSVVCSHDAIPTLCVSGLNGCIVEADLSTILVIHVDALGGYAPPVGSLLPSMLVTKRQQRAGLDLIGTKIEIESRSETRIKKTRPGLRMRTRDSDRERNDYWIWRGARERPLQLIKAREPTAAPGRVS</sequence>
<reference evidence="1 2" key="1">
    <citation type="journal article" date="2019" name="Commun. Biol.">
        <title>The bagworm genome reveals a unique fibroin gene that provides high tensile strength.</title>
        <authorList>
            <person name="Kono N."/>
            <person name="Nakamura H."/>
            <person name="Ohtoshi R."/>
            <person name="Tomita M."/>
            <person name="Numata K."/>
            <person name="Arakawa K."/>
        </authorList>
    </citation>
    <scope>NUCLEOTIDE SEQUENCE [LARGE SCALE GENOMIC DNA]</scope>
</reference>
<dbReference type="AlphaFoldDB" id="A0A4C1ZWT2"/>
<comment type="caution">
    <text evidence="1">The sequence shown here is derived from an EMBL/GenBank/DDBJ whole genome shotgun (WGS) entry which is preliminary data.</text>
</comment>
<dbReference type="Proteomes" id="UP000299102">
    <property type="component" value="Unassembled WGS sequence"/>
</dbReference>